<dbReference type="STRING" id="2756.BFR44_06170"/>
<gene>
    <name evidence="7" type="ORF">CNY62_05650</name>
</gene>
<evidence type="ECO:0000256" key="2">
    <source>
        <dbReference type="SAM" id="Coils"/>
    </source>
</evidence>
<evidence type="ECO:0000313" key="7">
    <source>
        <dbReference type="EMBL" id="ATF25926.1"/>
    </source>
</evidence>
<dbReference type="InterPro" id="IPR011055">
    <property type="entry name" value="Dup_hybrid_motif"/>
</dbReference>
<dbReference type="PANTHER" id="PTHR21666">
    <property type="entry name" value="PEPTIDASE-RELATED"/>
    <property type="match status" value="1"/>
</dbReference>
<evidence type="ECO:0000256" key="1">
    <source>
        <dbReference type="ARBA" id="ARBA00022729"/>
    </source>
</evidence>
<feature type="domain" description="Peptidoglycan hydrolase PcsB coiled-coil" evidence="6">
    <location>
        <begin position="83"/>
        <end position="153"/>
    </location>
</feature>
<dbReference type="GO" id="GO:0004222">
    <property type="term" value="F:metalloendopeptidase activity"/>
    <property type="evidence" value="ECO:0007669"/>
    <property type="project" value="TreeGrafter"/>
</dbReference>
<dbReference type="InterPro" id="IPR057309">
    <property type="entry name" value="PcsB_CC"/>
</dbReference>
<dbReference type="PANTHER" id="PTHR21666:SF270">
    <property type="entry name" value="MUREIN HYDROLASE ACTIVATOR ENVC"/>
    <property type="match status" value="1"/>
</dbReference>
<accession>A0A1D2KLN8</accession>
<proteinExistence type="predicted"/>
<feature type="coiled-coil region" evidence="2">
    <location>
        <begin position="32"/>
        <end position="87"/>
    </location>
</feature>
<evidence type="ECO:0000259" key="6">
    <source>
        <dbReference type="Pfam" id="PF24568"/>
    </source>
</evidence>
<dbReference type="CDD" id="cd12797">
    <property type="entry name" value="M23_peptidase"/>
    <property type="match status" value="1"/>
</dbReference>
<dbReference type="Pfam" id="PF24568">
    <property type="entry name" value="CC_PcsB"/>
    <property type="match status" value="1"/>
</dbReference>
<evidence type="ECO:0000256" key="3">
    <source>
        <dbReference type="SAM" id="MobiDB-lite"/>
    </source>
</evidence>
<evidence type="ECO:0000313" key="8">
    <source>
        <dbReference type="Proteomes" id="UP000243591"/>
    </source>
</evidence>
<keyword evidence="1 4" id="KW-0732">Signal</keyword>
<dbReference type="InterPro" id="IPR016047">
    <property type="entry name" value="M23ase_b-sheet_dom"/>
</dbReference>
<dbReference type="EMBL" id="CP023483">
    <property type="protein sequence ID" value="ATF25926.1"/>
    <property type="molecule type" value="Genomic_DNA"/>
</dbReference>
<feature type="signal peptide" evidence="4">
    <location>
        <begin position="1"/>
        <end position="25"/>
    </location>
</feature>
<dbReference type="OrthoDB" id="9805070at2"/>
<keyword evidence="8" id="KW-1185">Reference proteome</keyword>
<feature type="chain" id="PRO_5030026224" evidence="4">
    <location>
        <begin position="26"/>
        <end position="433"/>
    </location>
</feature>
<dbReference type="Gene3D" id="2.70.70.10">
    <property type="entry name" value="Glucose Permease (Domain IIA)"/>
    <property type="match status" value="1"/>
</dbReference>
<dbReference type="Pfam" id="PF01551">
    <property type="entry name" value="Peptidase_M23"/>
    <property type="match status" value="1"/>
</dbReference>
<organism evidence="7 8">
    <name type="scientific">Brochothrix thermosphacta</name>
    <name type="common">Microbacterium thermosphactum</name>
    <dbReference type="NCBI Taxonomy" id="2756"/>
    <lineage>
        <taxon>Bacteria</taxon>
        <taxon>Bacillati</taxon>
        <taxon>Bacillota</taxon>
        <taxon>Bacilli</taxon>
        <taxon>Bacillales</taxon>
        <taxon>Listeriaceae</taxon>
        <taxon>Brochothrix</taxon>
    </lineage>
</organism>
<dbReference type="InterPro" id="IPR050570">
    <property type="entry name" value="Cell_wall_metabolism_enzyme"/>
</dbReference>
<name>A0A1D2KLN8_BROTH</name>
<keyword evidence="2" id="KW-0175">Coiled coil</keyword>
<dbReference type="KEGG" id="bths:CNY62_05650"/>
<feature type="region of interest" description="Disordered" evidence="3">
    <location>
        <begin position="260"/>
        <end position="330"/>
    </location>
</feature>
<dbReference type="SUPFAM" id="SSF51261">
    <property type="entry name" value="Duplicated hybrid motif"/>
    <property type="match status" value="1"/>
</dbReference>
<dbReference type="Proteomes" id="UP000243591">
    <property type="component" value="Chromosome"/>
</dbReference>
<protein>
    <submittedName>
        <fullName evidence="7">Secreted cell wall DL-endopeptidase</fullName>
    </submittedName>
</protein>
<dbReference type="Gene3D" id="6.10.250.3150">
    <property type="match status" value="1"/>
</dbReference>
<dbReference type="AlphaFoldDB" id="A0A1D2KLN8"/>
<feature type="compositionally biased region" description="Basic and acidic residues" evidence="3">
    <location>
        <begin position="260"/>
        <end position="269"/>
    </location>
</feature>
<feature type="compositionally biased region" description="Polar residues" evidence="3">
    <location>
        <begin position="280"/>
        <end position="289"/>
    </location>
</feature>
<dbReference type="RefSeq" id="WP_069126622.1">
    <property type="nucleotide sequence ID" value="NZ_CP023483.1"/>
</dbReference>
<reference evidence="7 8" key="1">
    <citation type="submission" date="2017-09" db="EMBL/GenBank/DDBJ databases">
        <title>Complete Genome Sequences of Two Strains of the Meat Spoilage Bacterium Brochothrix thermosphacta Isolated from Ground Chicken.</title>
        <authorList>
            <person name="Paoli G.C."/>
            <person name="Wijey C."/>
            <person name="Chen C.-Y."/>
            <person name="Nguyen L."/>
            <person name="Yan X."/>
            <person name="Irwin P.L."/>
        </authorList>
    </citation>
    <scope>NUCLEOTIDE SEQUENCE [LARGE SCALE GENOMIC DNA]</scope>
    <source>
        <strain evidence="7 8">BI</strain>
    </source>
</reference>
<sequence>MIKKLLTVTLITGLVAPIMITAVKADTYDDQIKSIDIQAKTTKEQLVELTDKIKENQTESKKLISDIKKKQEESDKLATRSLELEEKMEKREGVLIKQARALQTNGQDVNYVDFVLNSESVTDAIARVSVVSRLVSANREMFDTQKNDKKEVDTAATEMNKIMKIQRENIAKIETNAIDLKEQEATKEAVVAKLATEKTTIQSKKQAEIVRVAAEKADKAAKAASLAAEKQRAEVALAAKKAAESEKTNAIEDEKVEVALMPEVEKEAPTKTVAPPVESSKPSGQQNVKPETEQPSPPTGSGYIRPSSAPISSHYGPRSGLDSSGFHKGTDFGGAQGSPIYASKSGKVVLVQNDGAPVSGYGMATIIQHDDGNYTLYAHQSSQSVSVGQSVTQGQVIGGMGSTGQSTGTHLHFEIRTSLYGGIGNVLNPELFF</sequence>
<evidence type="ECO:0000256" key="4">
    <source>
        <dbReference type="SAM" id="SignalP"/>
    </source>
</evidence>
<feature type="domain" description="M23ase beta-sheet core" evidence="5">
    <location>
        <begin position="326"/>
        <end position="417"/>
    </location>
</feature>
<evidence type="ECO:0000259" key="5">
    <source>
        <dbReference type="Pfam" id="PF01551"/>
    </source>
</evidence>